<comment type="caution">
    <text evidence="9">The sequence shown here is derived from an EMBL/GenBank/DDBJ whole genome shotgun (WGS) entry which is preliminary data.</text>
</comment>
<protein>
    <submittedName>
        <fullName evidence="9">ABC-type lipoprotein release transport system permease subunit</fullName>
    </submittedName>
</protein>
<evidence type="ECO:0000256" key="2">
    <source>
        <dbReference type="ARBA" id="ARBA00022475"/>
    </source>
</evidence>
<name>A0ABT9WQV9_9BACI</name>
<keyword evidence="2" id="KW-1003">Cell membrane</keyword>
<feature type="domain" description="ABC3 transporter permease C-terminal" evidence="8">
    <location>
        <begin position="293"/>
        <end position="408"/>
    </location>
</feature>
<evidence type="ECO:0000256" key="6">
    <source>
        <dbReference type="ARBA" id="ARBA00038076"/>
    </source>
</evidence>
<feature type="transmembrane region" description="Helical" evidence="7">
    <location>
        <begin position="909"/>
        <end position="928"/>
    </location>
</feature>
<gene>
    <name evidence="9" type="ORF">J2S08_001508</name>
</gene>
<dbReference type="PANTHER" id="PTHR30572:SF4">
    <property type="entry name" value="ABC TRANSPORTER PERMEASE YTRF"/>
    <property type="match status" value="1"/>
</dbReference>
<feature type="transmembrane region" description="Helical" evidence="7">
    <location>
        <begin position="869"/>
        <end position="889"/>
    </location>
</feature>
<dbReference type="Proteomes" id="UP001223586">
    <property type="component" value="Unassembled WGS sequence"/>
</dbReference>
<feature type="transmembrane region" description="Helical" evidence="7">
    <location>
        <begin position="285"/>
        <end position="311"/>
    </location>
</feature>
<keyword evidence="5 7" id="KW-0472">Membrane</keyword>
<evidence type="ECO:0000256" key="5">
    <source>
        <dbReference type="ARBA" id="ARBA00023136"/>
    </source>
</evidence>
<feature type="domain" description="ABC3 transporter permease C-terminal" evidence="8">
    <location>
        <begin position="817"/>
        <end position="939"/>
    </location>
</feature>
<accession>A0ABT9WQV9</accession>
<evidence type="ECO:0000256" key="7">
    <source>
        <dbReference type="SAM" id="Phobius"/>
    </source>
</evidence>
<dbReference type="Pfam" id="PF02687">
    <property type="entry name" value="FtsX"/>
    <property type="match status" value="2"/>
</dbReference>
<evidence type="ECO:0000313" key="10">
    <source>
        <dbReference type="Proteomes" id="UP001223586"/>
    </source>
</evidence>
<feature type="transmembrane region" description="Helical" evidence="7">
    <location>
        <begin position="332"/>
        <end position="365"/>
    </location>
</feature>
<evidence type="ECO:0000259" key="8">
    <source>
        <dbReference type="Pfam" id="PF02687"/>
    </source>
</evidence>
<feature type="transmembrane region" description="Helical" evidence="7">
    <location>
        <begin position="390"/>
        <end position="418"/>
    </location>
</feature>
<feature type="transmembrane region" description="Helical" evidence="7">
    <location>
        <begin position="439"/>
        <end position="459"/>
    </location>
</feature>
<dbReference type="EMBL" id="JAUSTT010000007">
    <property type="protein sequence ID" value="MDQ0175674.1"/>
    <property type="molecule type" value="Genomic_DNA"/>
</dbReference>
<reference evidence="9 10" key="1">
    <citation type="submission" date="2023-07" db="EMBL/GenBank/DDBJ databases">
        <title>Genomic Encyclopedia of Type Strains, Phase IV (KMG-IV): sequencing the most valuable type-strain genomes for metagenomic binning, comparative biology and taxonomic classification.</title>
        <authorList>
            <person name="Goeker M."/>
        </authorList>
    </citation>
    <scope>NUCLEOTIDE SEQUENCE [LARGE SCALE GENOMIC DNA]</scope>
    <source>
        <strain evidence="9 10">DSM 23837</strain>
    </source>
</reference>
<evidence type="ECO:0000256" key="1">
    <source>
        <dbReference type="ARBA" id="ARBA00004651"/>
    </source>
</evidence>
<keyword evidence="3 7" id="KW-0812">Transmembrane</keyword>
<keyword evidence="10" id="KW-1185">Reference proteome</keyword>
<feature type="transmembrane region" description="Helical" evidence="7">
    <location>
        <begin position="532"/>
        <end position="557"/>
    </location>
</feature>
<keyword evidence="4 7" id="KW-1133">Transmembrane helix</keyword>
<comment type="subcellular location">
    <subcellularLocation>
        <location evidence="1">Cell membrane</location>
        <topology evidence="1">Multi-pass membrane protein</topology>
    </subcellularLocation>
</comment>
<keyword evidence="9" id="KW-0449">Lipoprotein</keyword>
<evidence type="ECO:0000313" key="9">
    <source>
        <dbReference type="EMBL" id="MDQ0175674.1"/>
    </source>
</evidence>
<feature type="transmembrane region" description="Helical" evidence="7">
    <location>
        <begin position="812"/>
        <end position="833"/>
    </location>
</feature>
<dbReference type="InterPro" id="IPR050250">
    <property type="entry name" value="Macrolide_Exporter_MacB"/>
</dbReference>
<sequence length="947" mass="106521">MKRLFNHGIAWKMAWRNLMSQRRRTLLTIAGGCISTALIMASIIFYQSFDESGNRWLKKHYGPIDWELRPPNNNSFFSAEELLTIEQFLELSQLQQLPAVTFETQVSKVDGNLQSVRKGMRYLGIGLDFSQASIFDTENLLWNLSLSEDQIVLSEAIAKPLELTEGDTVTLTDVKGKEHFFQVKKVVKEEGISGYRGSSFTEGTLLMGLSPARMLAGLSDQAITSIFTGIPDNSLFTGISDNSDIPDNSFIMPIFPAPSPLFEVIEQKRLDFNQVQEMKMKHRDIFVGCSMTAIIAGAVLMIQILLMLADSRKETTAILRAIGFQRKQTQTIFFIEAFLINLLCTGVGILLGTPLGYCIIVLFGWFNRDLLFAYSANNIPIIPYISLEGMLLTGIIVFGLIMLTSLSACFNLGNLNIVPVLRGRDNKIELRSASKYTKARIGVTLCAAMILGIYIVQLVMGKGIANKMIDSRSYSAPAFAFWFVASISLLYLVIQIIPFVQKLLKPLLLRLGIGEAAQILAFRYPAGNYRRTFGITVLFSCCFMLLTLVVIITQYFVQVMEQNPYTILSYPAYIKYETDSEKEQILSILHQDRKLRKIAKKSAVLEPYMIQTASKGAFPAGAQLNLTIPNDAFFHHKNLTLSERSTAFVSDEEAWKAVMNNPQYVILDKKYSYALEEWPGMERNVLRKLNVGDKLRLDVLGVNVEPNTPGFGEEPKVVDSIDIEIIGFADILSSIEFYNIMFVHPQVHEKLKPLGYRWPNTPEKGYIMLPLLSKDMKYLRKIEEQVAILGINGFFAPGIVDASDDIKHIQMMWIYNGFMILSLGIGLTGLAILQFRAVQERSKIIAMMRCIGLSTRLVRQMLVLEGTMIGWIGILNGFLFGTIGGYVIVNIYESYKRPTDPSLSFYFPWELMLPIVGTLMLLTLLLNVEPSKRILQLSPSEAIRSVD</sequence>
<dbReference type="PANTHER" id="PTHR30572">
    <property type="entry name" value="MEMBRANE COMPONENT OF TRANSPORTER-RELATED"/>
    <property type="match status" value="1"/>
</dbReference>
<dbReference type="InterPro" id="IPR003838">
    <property type="entry name" value="ABC3_permease_C"/>
</dbReference>
<proteinExistence type="inferred from homology"/>
<dbReference type="RefSeq" id="WP_307228179.1">
    <property type="nucleotide sequence ID" value="NZ_JAUSTT010000007.1"/>
</dbReference>
<evidence type="ECO:0000256" key="3">
    <source>
        <dbReference type="ARBA" id="ARBA00022692"/>
    </source>
</evidence>
<comment type="similarity">
    <text evidence="6">Belongs to the ABC-4 integral membrane protein family.</text>
</comment>
<feature type="transmembrane region" description="Helical" evidence="7">
    <location>
        <begin position="479"/>
        <end position="500"/>
    </location>
</feature>
<organism evidence="9 10">
    <name type="scientific">Bacillus chungangensis</name>
    <dbReference type="NCBI Taxonomy" id="587633"/>
    <lineage>
        <taxon>Bacteria</taxon>
        <taxon>Bacillati</taxon>
        <taxon>Bacillota</taxon>
        <taxon>Bacilli</taxon>
        <taxon>Bacillales</taxon>
        <taxon>Bacillaceae</taxon>
        <taxon>Bacillus</taxon>
    </lineage>
</organism>
<evidence type="ECO:0000256" key="4">
    <source>
        <dbReference type="ARBA" id="ARBA00022989"/>
    </source>
</evidence>